<organism evidence="2 3">
    <name type="scientific">Nelumbo nucifera</name>
    <name type="common">Sacred lotus</name>
    <dbReference type="NCBI Taxonomy" id="4432"/>
    <lineage>
        <taxon>Eukaryota</taxon>
        <taxon>Viridiplantae</taxon>
        <taxon>Streptophyta</taxon>
        <taxon>Embryophyta</taxon>
        <taxon>Tracheophyta</taxon>
        <taxon>Spermatophyta</taxon>
        <taxon>Magnoliopsida</taxon>
        <taxon>Proteales</taxon>
        <taxon>Nelumbonaceae</taxon>
        <taxon>Nelumbo</taxon>
    </lineage>
</organism>
<accession>A0A1U7ZKQ3</accession>
<protein>
    <submittedName>
        <fullName evidence="3 4">Uncharacterized protein LOC104591679</fullName>
    </submittedName>
</protein>
<feature type="compositionally biased region" description="Low complexity" evidence="1">
    <location>
        <begin position="223"/>
        <end position="233"/>
    </location>
</feature>
<dbReference type="Proteomes" id="UP000189703">
    <property type="component" value="Unplaced"/>
</dbReference>
<dbReference type="RefSeq" id="XP_010248943.1">
    <property type="nucleotide sequence ID" value="XM_010250641.2"/>
</dbReference>
<sequence>MESGTSSLSRVSPPASTGKERCRFLHTFAVSMLSIAHRAYIKAEEFGGPIGSLTHKLAGLTAPIAYILQCQWLVILGFLDDHILAVENRVETLFPPSAYLFDQIDALAQSTVCLPEKFDAVADQLPAMLHRLPFLDCALSQMKWGFNFVMSTLTDWGNDKVKEKEIRVDINCMDRASEAAPSYDKTQTTTIDASSNAKDENEVIHVKHKEQTSSTEEFPSIVKTQQTKSKSSSAIDKMVVHGGENGKKQVKSTYKDILEMGKQGNEEQKKE</sequence>
<evidence type="ECO:0000313" key="3">
    <source>
        <dbReference type="RefSeq" id="XP_010248941.1"/>
    </source>
</evidence>
<dbReference type="OrthoDB" id="1939616at2759"/>
<reference evidence="3 4" key="1">
    <citation type="submission" date="2025-04" db="UniProtKB">
        <authorList>
            <consortium name="RefSeq"/>
        </authorList>
    </citation>
    <scope>IDENTIFICATION</scope>
</reference>
<feature type="region of interest" description="Disordered" evidence="1">
    <location>
        <begin position="179"/>
        <end position="234"/>
    </location>
</feature>
<proteinExistence type="predicted"/>
<keyword evidence="2" id="KW-1185">Reference proteome</keyword>
<dbReference type="GeneID" id="104591679"/>
<dbReference type="eggNOG" id="ENOG502S3Q9">
    <property type="taxonomic scope" value="Eukaryota"/>
</dbReference>
<evidence type="ECO:0000313" key="2">
    <source>
        <dbReference type="Proteomes" id="UP000189703"/>
    </source>
</evidence>
<dbReference type="AlphaFoldDB" id="A0A1U7ZKQ3"/>
<dbReference type="OMA" id="DINCENR"/>
<dbReference type="PANTHER" id="PTHR37710:SF1">
    <property type="entry name" value="TRANSMEMBRANE PROTEIN"/>
    <property type="match status" value="1"/>
</dbReference>
<dbReference type="RefSeq" id="XP_010248941.1">
    <property type="nucleotide sequence ID" value="XM_010250639.2"/>
</dbReference>
<feature type="compositionally biased region" description="Basic and acidic residues" evidence="1">
    <location>
        <begin position="197"/>
        <end position="211"/>
    </location>
</feature>
<name>A0A1U7ZKQ3_NELNU</name>
<dbReference type="PANTHER" id="PTHR37710">
    <property type="entry name" value="TRANSMEMBRANE PROTEIN"/>
    <property type="match status" value="1"/>
</dbReference>
<dbReference type="KEGG" id="nnu:104591679"/>
<evidence type="ECO:0000313" key="4">
    <source>
        <dbReference type="RefSeq" id="XP_010248943.1"/>
    </source>
</evidence>
<evidence type="ECO:0000256" key="1">
    <source>
        <dbReference type="SAM" id="MobiDB-lite"/>
    </source>
</evidence>
<gene>
    <name evidence="3 4" type="primary">LOC104591679</name>
</gene>
<feature type="compositionally biased region" description="Polar residues" evidence="1">
    <location>
        <begin position="184"/>
        <end position="196"/>
    </location>
</feature>
<dbReference type="STRING" id="4432.A0A1U7ZKQ3"/>